<sequence>MEFVSLFIDVHIITTIPATMQCLLAKTLFKVSRFYRMYKTYLINIFVVEDPTNQFIPHLEKITIPLKASSAGWEEAEKRIPWGSKHQSNQVGRHSCWKSNLASPVEVLNEAEKCGFVAVMMASTNGGRTTKWTLQKKDKDLHL</sequence>
<reference evidence="2" key="1">
    <citation type="submission" date="2024-02" db="UniProtKB">
        <authorList>
            <consortium name="WormBaseParasite"/>
        </authorList>
    </citation>
    <scope>IDENTIFICATION</scope>
</reference>
<evidence type="ECO:0000313" key="1">
    <source>
        <dbReference type="Proteomes" id="UP000887575"/>
    </source>
</evidence>
<dbReference type="WBParaSite" id="MBELARI_LOCUS14586">
    <property type="protein sequence ID" value="MBELARI_LOCUS14586"/>
    <property type="gene ID" value="MBELARI_LOCUS14586"/>
</dbReference>
<organism evidence="1 2">
    <name type="scientific">Mesorhabditis belari</name>
    <dbReference type="NCBI Taxonomy" id="2138241"/>
    <lineage>
        <taxon>Eukaryota</taxon>
        <taxon>Metazoa</taxon>
        <taxon>Ecdysozoa</taxon>
        <taxon>Nematoda</taxon>
        <taxon>Chromadorea</taxon>
        <taxon>Rhabditida</taxon>
        <taxon>Rhabditina</taxon>
        <taxon>Rhabditomorpha</taxon>
        <taxon>Rhabditoidea</taxon>
        <taxon>Rhabditidae</taxon>
        <taxon>Mesorhabditinae</taxon>
        <taxon>Mesorhabditis</taxon>
    </lineage>
</organism>
<name>A0AAF3ELF8_9BILA</name>
<proteinExistence type="predicted"/>
<keyword evidence="1" id="KW-1185">Reference proteome</keyword>
<dbReference type="AlphaFoldDB" id="A0AAF3ELF8"/>
<evidence type="ECO:0000313" key="2">
    <source>
        <dbReference type="WBParaSite" id="MBELARI_LOCUS14586"/>
    </source>
</evidence>
<accession>A0AAF3ELF8</accession>
<protein>
    <submittedName>
        <fullName evidence="2">Uncharacterized protein</fullName>
    </submittedName>
</protein>
<dbReference type="Proteomes" id="UP000887575">
    <property type="component" value="Unassembled WGS sequence"/>
</dbReference>